<dbReference type="EMBL" id="UINC01058816">
    <property type="protein sequence ID" value="SVB81510.1"/>
    <property type="molecule type" value="Genomic_DNA"/>
</dbReference>
<organism evidence="3">
    <name type="scientific">marine metagenome</name>
    <dbReference type="NCBI Taxonomy" id="408172"/>
    <lineage>
        <taxon>unclassified sequences</taxon>
        <taxon>metagenomes</taxon>
        <taxon>ecological metagenomes</taxon>
    </lineage>
</organism>
<dbReference type="AlphaFoldDB" id="A0A382H2L8"/>
<reference evidence="3" key="1">
    <citation type="submission" date="2018-05" db="EMBL/GenBank/DDBJ databases">
        <authorList>
            <person name="Lanie J.A."/>
            <person name="Ng W.-L."/>
            <person name="Kazmierczak K.M."/>
            <person name="Andrzejewski T.M."/>
            <person name="Davidsen T.M."/>
            <person name="Wayne K.J."/>
            <person name="Tettelin H."/>
            <person name="Glass J.I."/>
            <person name="Rusch D."/>
            <person name="Podicherti R."/>
            <person name="Tsui H.-C.T."/>
            <person name="Winkler M.E."/>
        </authorList>
    </citation>
    <scope>NUCLEOTIDE SEQUENCE</scope>
</reference>
<protein>
    <recommendedName>
        <fullName evidence="2">Alcohol dehydrogenase-like N-terminal domain-containing protein</fullName>
    </recommendedName>
</protein>
<feature type="domain" description="Alcohol dehydrogenase-like N-terminal" evidence="2">
    <location>
        <begin position="38"/>
        <end position="121"/>
    </location>
</feature>
<name>A0A382H2L8_9ZZZZ</name>
<dbReference type="InterPro" id="IPR011032">
    <property type="entry name" value="GroES-like_sf"/>
</dbReference>
<sequence>MDERLSFWFDFGGIMKAGQLTGPRRYEIIETDEPKIQNGQVMVKVEKLSICGSDIRPFSRVYPEEVYPMPIGRPTHEVAGVIEDSMVQGFNPGERVIVFPYDQGGFRERITVTPECLVKLPTTGSLDTWILCQPMGTVLYAVS</sequence>
<dbReference type="GO" id="GO:0016491">
    <property type="term" value="F:oxidoreductase activity"/>
    <property type="evidence" value="ECO:0007669"/>
    <property type="project" value="UniProtKB-KW"/>
</dbReference>
<dbReference type="SUPFAM" id="SSF50129">
    <property type="entry name" value="GroES-like"/>
    <property type="match status" value="1"/>
</dbReference>
<evidence type="ECO:0000313" key="3">
    <source>
        <dbReference type="EMBL" id="SVB81510.1"/>
    </source>
</evidence>
<dbReference type="Gene3D" id="3.90.180.10">
    <property type="entry name" value="Medium-chain alcohol dehydrogenases, catalytic domain"/>
    <property type="match status" value="1"/>
</dbReference>
<proteinExistence type="predicted"/>
<dbReference type="PANTHER" id="PTHR43401:SF2">
    <property type="entry name" value="L-THREONINE 3-DEHYDROGENASE"/>
    <property type="match status" value="1"/>
</dbReference>
<dbReference type="Pfam" id="PF08240">
    <property type="entry name" value="ADH_N"/>
    <property type="match status" value="1"/>
</dbReference>
<dbReference type="InterPro" id="IPR013154">
    <property type="entry name" value="ADH-like_N"/>
</dbReference>
<gene>
    <name evidence="3" type="ORF">METZ01_LOCUS234364</name>
</gene>
<dbReference type="PANTHER" id="PTHR43401">
    <property type="entry name" value="L-THREONINE 3-DEHYDROGENASE"/>
    <property type="match status" value="1"/>
</dbReference>
<feature type="non-terminal residue" evidence="3">
    <location>
        <position position="143"/>
    </location>
</feature>
<accession>A0A382H2L8</accession>
<evidence type="ECO:0000256" key="1">
    <source>
        <dbReference type="ARBA" id="ARBA00023002"/>
    </source>
</evidence>
<keyword evidence="1" id="KW-0560">Oxidoreductase</keyword>
<dbReference type="InterPro" id="IPR050129">
    <property type="entry name" value="Zn_alcohol_dh"/>
</dbReference>
<evidence type="ECO:0000259" key="2">
    <source>
        <dbReference type="Pfam" id="PF08240"/>
    </source>
</evidence>